<dbReference type="Pfam" id="PF00447">
    <property type="entry name" value="HSF_DNA-bind"/>
    <property type="match status" value="1"/>
</dbReference>
<dbReference type="GO" id="GO:0043565">
    <property type="term" value="F:sequence-specific DNA binding"/>
    <property type="evidence" value="ECO:0007669"/>
    <property type="project" value="InterPro"/>
</dbReference>
<dbReference type="AlphaFoldDB" id="A0A9W8BG50"/>
<reference evidence="5" key="1">
    <citation type="submission" date="2022-07" db="EMBL/GenBank/DDBJ databases">
        <title>Phylogenomic reconstructions and comparative analyses of Kickxellomycotina fungi.</title>
        <authorList>
            <person name="Reynolds N.K."/>
            <person name="Stajich J.E."/>
            <person name="Barry K."/>
            <person name="Grigoriev I.V."/>
            <person name="Crous P."/>
            <person name="Smith M.E."/>
        </authorList>
    </citation>
    <scope>NUCLEOTIDE SEQUENCE</scope>
    <source>
        <strain evidence="5">IMI 214461</strain>
    </source>
</reference>
<keyword evidence="6" id="KW-1185">Reference proteome</keyword>
<dbReference type="InterPro" id="IPR036390">
    <property type="entry name" value="WH_DNA-bd_sf"/>
</dbReference>
<dbReference type="SUPFAM" id="SSF46785">
    <property type="entry name" value="Winged helix' DNA-binding domain"/>
    <property type="match status" value="1"/>
</dbReference>
<dbReference type="Gene3D" id="1.10.10.10">
    <property type="entry name" value="Winged helix-like DNA-binding domain superfamily/Winged helix DNA-binding domain"/>
    <property type="match status" value="1"/>
</dbReference>
<protein>
    <recommendedName>
        <fullName evidence="4">HSF-type DNA-binding domain-containing protein</fullName>
    </recommendedName>
</protein>
<organism evidence="5 6">
    <name type="scientific">Coemansia thaxteri</name>
    <dbReference type="NCBI Taxonomy" id="2663907"/>
    <lineage>
        <taxon>Eukaryota</taxon>
        <taxon>Fungi</taxon>
        <taxon>Fungi incertae sedis</taxon>
        <taxon>Zoopagomycota</taxon>
        <taxon>Kickxellomycotina</taxon>
        <taxon>Kickxellomycetes</taxon>
        <taxon>Kickxellales</taxon>
        <taxon>Kickxellaceae</taxon>
        <taxon>Coemansia</taxon>
    </lineage>
</organism>
<accession>A0A9W8BG50</accession>
<name>A0A9W8BG50_9FUNG</name>
<dbReference type="InterPro" id="IPR036388">
    <property type="entry name" value="WH-like_DNA-bd_sf"/>
</dbReference>
<dbReference type="Proteomes" id="UP001150907">
    <property type="component" value="Unassembled WGS sequence"/>
</dbReference>
<proteinExistence type="predicted"/>
<evidence type="ECO:0000313" key="6">
    <source>
        <dbReference type="Proteomes" id="UP001150907"/>
    </source>
</evidence>
<evidence type="ECO:0000313" key="5">
    <source>
        <dbReference type="EMBL" id="KAJ2000784.1"/>
    </source>
</evidence>
<dbReference type="EMBL" id="JANBQF010000485">
    <property type="protein sequence ID" value="KAJ2000784.1"/>
    <property type="molecule type" value="Genomic_DNA"/>
</dbReference>
<comment type="caution">
    <text evidence="5">The sequence shown here is derived from an EMBL/GenBank/DDBJ whole genome shotgun (WGS) entry which is preliminary data.</text>
</comment>
<dbReference type="GO" id="GO:0003700">
    <property type="term" value="F:DNA-binding transcription factor activity"/>
    <property type="evidence" value="ECO:0007669"/>
    <property type="project" value="InterPro"/>
</dbReference>
<sequence>MAIADNSDNWSWIRWSESGEELEIGDWDLFIMSLNSLGFTASKRESVMKNFYGYGFELLTDARRRIPSGDGQEWSVLKQDSFKRNRPDLLKGVYRTKAVSRRQPARQTDDN</sequence>
<evidence type="ECO:0000256" key="1">
    <source>
        <dbReference type="ARBA" id="ARBA00004123"/>
    </source>
</evidence>
<feature type="domain" description="HSF-type DNA-binding" evidence="4">
    <location>
        <begin position="3"/>
        <end position="95"/>
    </location>
</feature>
<comment type="subcellular location">
    <subcellularLocation>
        <location evidence="1">Nucleus</location>
    </subcellularLocation>
</comment>
<evidence type="ECO:0000259" key="4">
    <source>
        <dbReference type="Pfam" id="PF00447"/>
    </source>
</evidence>
<keyword evidence="3" id="KW-0539">Nucleus</keyword>
<evidence type="ECO:0000256" key="2">
    <source>
        <dbReference type="ARBA" id="ARBA00023125"/>
    </source>
</evidence>
<dbReference type="OrthoDB" id="60033at2759"/>
<dbReference type="InterPro" id="IPR000232">
    <property type="entry name" value="HSF_DNA-bd"/>
</dbReference>
<evidence type="ECO:0000256" key="3">
    <source>
        <dbReference type="ARBA" id="ARBA00023242"/>
    </source>
</evidence>
<keyword evidence="2" id="KW-0238">DNA-binding</keyword>
<dbReference type="GO" id="GO:0005634">
    <property type="term" value="C:nucleus"/>
    <property type="evidence" value="ECO:0007669"/>
    <property type="project" value="UniProtKB-SubCell"/>
</dbReference>
<gene>
    <name evidence="5" type="ORF">H4R26_004454</name>
</gene>